<evidence type="ECO:0000256" key="1">
    <source>
        <dbReference type="SAM" id="SignalP"/>
    </source>
</evidence>
<organism evidence="2 3">
    <name type="scientific">Suillus subaureus</name>
    <dbReference type="NCBI Taxonomy" id="48587"/>
    <lineage>
        <taxon>Eukaryota</taxon>
        <taxon>Fungi</taxon>
        <taxon>Dikarya</taxon>
        <taxon>Basidiomycota</taxon>
        <taxon>Agaricomycotina</taxon>
        <taxon>Agaricomycetes</taxon>
        <taxon>Agaricomycetidae</taxon>
        <taxon>Boletales</taxon>
        <taxon>Suillineae</taxon>
        <taxon>Suillaceae</taxon>
        <taxon>Suillus</taxon>
    </lineage>
</organism>
<feature type="signal peptide" evidence="1">
    <location>
        <begin position="1"/>
        <end position="18"/>
    </location>
</feature>
<dbReference type="GeneID" id="64628833"/>
<name>A0A9P7EHU2_9AGAM</name>
<accession>A0A9P7EHU2</accession>
<gene>
    <name evidence="2" type="ORF">BJ212DRAFT_1332737</name>
</gene>
<comment type="caution">
    <text evidence="2">The sequence shown here is derived from an EMBL/GenBank/DDBJ whole genome shotgun (WGS) entry which is preliminary data.</text>
</comment>
<evidence type="ECO:0000313" key="2">
    <source>
        <dbReference type="EMBL" id="KAG1821653.1"/>
    </source>
</evidence>
<feature type="non-terminal residue" evidence="2">
    <location>
        <position position="1"/>
    </location>
</feature>
<sequence length="58" mass="6162">MRLSFVLAVIAAFRSTVSIPVADSKCPSFCNLGACCPGYECKLLAVPDGFVHICELPT</sequence>
<dbReference type="AlphaFoldDB" id="A0A9P7EHU2"/>
<feature type="chain" id="PRO_5040253888" evidence="1">
    <location>
        <begin position="19"/>
        <end position="58"/>
    </location>
</feature>
<protein>
    <submittedName>
        <fullName evidence="2">Uncharacterized protein</fullName>
    </submittedName>
</protein>
<evidence type="ECO:0000313" key="3">
    <source>
        <dbReference type="Proteomes" id="UP000807769"/>
    </source>
</evidence>
<keyword evidence="3" id="KW-1185">Reference proteome</keyword>
<reference evidence="2" key="1">
    <citation type="journal article" date="2020" name="New Phytol.">
        <title>Comparative genomics reveals dynamic genome evolution in host specialist ectomycorrhizal fungi.</title>
        <authorList>
            <person name="Lofgren L.A."/>
            <person name="Nguyen N.H."/>
            <person name="Vilgalys R."/>
            <person name="Ruytinx J."/>
            <person name="Liao H.L."/>
            <person name="Branco S."/>
            <person name="Kuo A."/>
            <person name="LaButti K."/>
            <person name="Lipzen A."/>
            <person name="Andreopoulos W."/>
            <person name="Pangilinan J."/>
            <person name="Riley R."/>
            <person name="Hundley H."/>
            <person name="Na H."/>
            <person name="Barry K."/>
            <person name="Grigoriev I.V."/>
            <person name="Stajich J.E."/>
            <person name="Kennedy P.G."/>
        </authorList>
    </citation>
    <scope>NUCLEOTIDE SEQUENCE</scope>
    <source>
        <strain evidence="2">MN1</strain>
    </source>
</reference>
<dbReference type="Proteomes" id="UP000807769">
    <property type="component" value="Unassembled WGS sequence"/>
</dbReference>
<dbReference type="OrthoDB" id="2691023at2759"/>
<proteinExistence type="predicted"/>
<keyword evidence="1" id="KW-0732">Signal</keyword>
<dbReference type="EMBL" id="JABBWG010000006">
    <property type="protein sequence ID" value="KAG1821653.1"/>
    <property type="molecule type" value="Genomic_DNA"/>
</dbReference>
<dbReference type="RefSeq" id="XP_041196393.1">
    <property type="nucleotide sequence ID" value="XM_041334816.1"/>
</dbReference>